<gene>
    <name evidence="5" type="ORF">PMPD1_0686</name>
</gene>
<keyword evidence="2" id="KW-0238">DNA-binding</keyword>
<reference evidence="5 6" key="1">
    <citation type="submission" date="2020-06" db="EMBL/GenBank/DDBJ databases">
        <title>Genome sequence of Paramixta manurensis strain PD-1.</title>
        <authorList>
            <person name="Lee C.W."/>
            <person name="Kim J."/>
        </authorList>
    </citation>
    <scope>NUCLEOTIDE SEQUENCE [LARGE SCALE GENOMIC DNA]</scope>
    <source>
        <strain evidence="5 6">PD-1</strain>
    </source>
</reference>
<keyword evidence="1" id="KW-0805">Transcription regulation</keyword>
<dbReference type="InterPro" id="IPR010982">
    <property type="entry name" value="Lambda_DNA-bd_dom_sf"/>
</dbReference>
<dbReference type="Proteomes" id="UP000505325">
    <property type="component" value="Chromosome"/>
</dbReference>
<keyword evidence="3" id="KW-0804">Transcription</keyword>
<dbReference type="Gene3D" id="3.40.50.2300">
    <property type="match status" value="2"/>
</dbReference>
<sequence>MAKQHSGRVTRSDVAKAAGTSVAVVSYVINNGPRPVAEATRQRVLAAIQQTGYRPNGVARALASGTTKTYGLVVPNIGNPFVASMAHVLLQESLKNGHVMLLGDSGDDRQRELELIHSLLNRQVDGLFYNSVDRHPYIDVLKASGTPFIMLDRVAPEQQVSMLRVDERAAARQVTAHLLSHGYQTVGMISGPVQMLNAQDRINGWRDAMAEYGLPVREEWIFPASYTRDGGYEATQRMLQQDSVPRALFTSNEAQAIGCIRALSEHHLAVPEDIALVCFNGTDQSAYHVPALTTVRQPIREMAQAAIEMLKAWNGEVMLREFAHQLEIGESCGCKLNRPDAAEL</sequence>
<evidence type="ECO:0000259" key="4">
    <source>
        <dbReference type="PROSITE" id="PS50932"/>
    </source>
</evidence>
<keyword evidence="6" id="KW-1185">Reference proteome</keyword>
<dbReference type="PROSITE" id="PS50932">
    <property type="entry name" value="HTH_LACI_2"/>
    <property type="match status" value="1"/>
</dbReference>
<evidence type="ECO:0000256" key="3">
    <source>
        <dbReference type="ARBA" id="ARBA00023163"/>
    </source>
</evidence>
<dbReference type="InterPro" id="IPR028082">
    <property type="entry name" value="Peripla_BP_I"/>
</dbReference>
<dbReference type="Pfam" id="PF13377">
    <property type="entry name" value="Peripla_BP_3"/>
    <property type="match status" value="1"/>
</dbReference>
<accession>A0A6M8U4T6</accession>
<dbReference type="InterPro" id="IPR000843">
    <property type="entry name" value="HTH_LacI"/>
</dbReference>
<dbReference type="GO" id="GO:0003700">
    <property type="term" value="F:DNA-binding transcription factor activity"/>
    <property type="evidence" value="ECO:0007669"/>
    <property type="project" value="TreeGrafter"/>
</dbReference>
<evidence type="ECO:0000313" key="6">
    <source>
        <dbReference type="Proteomes" id="UP000505325"/>
    </source>
</evidence>
<evidence type="ECO:0000256" key="1">
    <source>
        <dbReference type="ARBA" id="ARBA00023015"/>
    </source>
</evidence>
<dbReference type="GO" id="GO:0000976">
    <property type="term" value="F:transcription cis-regulatory region binding"/>
    <property type="evidence" value="ECO:0007669"/>
    <property type="project" value="TreeGrafter"/>
</dbReference>
<dbReference type="RefSeq" id="WP_173632726.1">
    <property type="nucleotide sequence ID" value="NZ_CP054212.1"/>
</dbReference>
<dbReference type="AlphaFoldDB" id="A0A6M8U4T6"/>
<organism evidence="5 6">
    <name type="scientific">Paramixta manurensis</name>
    <dbReference type="NCBI Taxonomy" id="2740817"/>
    <lineage>
        <taxon>Bacteria</taxon>
        <taxon>Pseudomonadati</taxon>
        <taxon>Pseudomonadota</taxon>
        <taxon>Gammaproteobacteria</taxon>
        <taxon>Enterobacterales</taxon>
        <taxon>Erwiniaceae</taxon>
        <taxon>Paramixta</taxon>
    </lineage>
</organism>
<dbReference type="SUPFAM" id="SSF47413">
    <property type="entry name" value="lambda repressor-like DNA-binding domains"/>
    <property type="match status" value="1"/>
</dbReference>
<name>A0A6M8U4T6_9GAMM</name>
<proteinExistence type="predicted"/>
<evidence type="ECO:0000256" key="2">
    <source>
        <dbReference type="ARBA" id="ARBA00023125"/>
    </source>
</evidence>
<dbReference type="InterPro" id="IPR046335">
    <property type="entry name" value="LacI/GalR-like_sensor"/>
</dbReference>
<dbReference type="CDD" id="cd01392">
    <property type="entry name" value="HTH_LacI"/>
    <property type="match status" value="1"/>
</dbReference>
<dbReference type="PANTHER" id="PTHR30146:SF109">
    <property type="entry name" value="HTH-TYPE TRANSCRIPTIONAL REGULATOR GALS"/>
    <property type="match status" value="1"/>
</dbReference>
<dbReference type="EMBL" id="CP054212">
    <property type="protein sequence ID" value="QKJ85658.1"/>
    <property type="molecule type" value="Genomic_DNA"/>
</dbReference>
<dbReference type="SUPFAM" id="SSF53822">
    <property type="entry name" value="Periplasmic binding protein-like I"/>
    <property type="match status" value="1"/>
</dbReference>
<feature type="domain" description="HTH lacI-type" evidence="4">
    <location>
        <begin position="9"/>
        <end position="64"/>
    </location>
</feature>
<protein>
    <submittedName>
        <fullName evidence="5">Transcriptional regulator</fullName>
    </submittedName>
</protein>
<dbReference type="Gene3D" id="1.10.260.40">
    <property type="entry name" value="lambda repressor-like DNA-binding domains"/>
    <property type="match status" value="1"/>
</dbReference>
<dbReference type="Pfam" id="PF00356">
    <property type="entry name" value="LacI"/>
    <property type="match status" value="1"/>
</dbReference>
<dbReference type="PANTHER" id="PTHR30146">
    <property type="entry name" value="LACI-RELATED TRANSCRIPTIONAL REPRESSOR"/>
    <property type="match status" value="1"/>
</dbReference>
<dbReference type="KEGG" id="pmak:PMPD1_0686"/>
<dbReference type="CDD" id="cd06267">
    <property type="entry name" value="PBP1_LacI_sugar_binding-like"/>
    <property type="match status" value="1"/>
</dbReference>
<dbReference type="SMART" id="SM00354">
    <property type="entry name" value="HTH_LACI"/>
    <property type="match status" value="1"/>
</dbReference>
<evidence type="ECO:0000313" key="5">
    <source>
        <dbReference type="EMBL" id="QKJ85658.1"/>
    </source>
</evidence>